<keyword evidence="3" id="KW-0677">Repeat</keyword>
<dbReference type="InterPro" id="IPR007052">
    <property type="entry name" value="CS_dom"/>
</dbReference>
<evidence type="ECO:0000256" key="2">
    <source>
        <dbReference type="ARBA" id="ARBA00022473"/>
    </source>
</evidence>
<evidence type="ECO:0000256" key="11">
    <source>
        <dbReference type="ARBA" id="ARBA00023254"/>
    </source>
</evidence>
<dbReference type="Gene3D" id="2.60.40.790">
    <property type="match status" value="1"/>
</dbReference>
<evidence type="ECO:0000256" key="13">
    <source>
        <dbReference type="SAM" id="MobiDB-lite"/>
    </source>
</evidence>
<keyword evidence="17" id="KW-1185">Reference proteome</keyword>
<dbReference type="InterPro" id="IPR002999">
    <property type="entry name" value="Tudor"/>
</dbReference>
<evidence type="ECO:0000256" key="5">
    <source>
        <dbReference type="ARBA" id="ARBA00022782"/>
    </source>
</evidence>
<dbReference type="EMBL" id="JAFHDT010000003">
    <property type="protein sequence ID" value="KAI7811614.1"/>
    <property type="molecule type" value="Genomic_DNA"/>
</dbReference>
<keyword evidence="9" id="KW-0744">Spermatogenesis</keyword>
<dbReference type="InterPro" id="IPR035437">
    <property type="entry name" value="SNase_OB-fold_sf"/>
</dbReference>
<dbReference type="GO" id="GO:0031047">
    <property type="term" value="P:regulatory ncRNA-mediated gene silencing"/>
    <property type="evidence" value="ECO:0007669"/>
    <property type="project" value="UniProtKB-KW"/>
</dbReference>
<evidence type="ECO:0000256" key="1">
    <source>
        <dbReference type="ARBA" id="ARBA00012552"/>
    </source>
</evidence>
<evidence type="ECO:0000259" key="15">
    <source>
        <dbReference type="PROSITE" id="PS51203"/>
    </source>
</evidence>
<evidence type="ECO:0000256" key="10">
    <source>
        <dbReference type="ARBA" id="ARBA00023158"/>
    </source>
</evidence>
<dbReference type="SUPFAM" id="SSF63748">
    <property type="entry name" value="Tudor/PWWP/MBT"/>
    <property type="match status" value="2"/>
</dbReference>
<dbReference type="GO" id="GO:0051321">
    <property type="term" value="P:meiotic cell cycle"/>
    <property type="evidence" value="ECO:0007669"/>
    <property type="project" value="UniProtKB-KW"/>
</dbReference>
<dbReference type="SMART" id="SM00333">
    <property type="entry name" value="TUDOR"/>
    <property type="match status" value="2"/>
</dbReference>
<name>A0A9W7X0L7_TRIRA</name>
<keyword evidence="10" id="KW-0943">RNA-mediated gene silencing</keyword>
<dbReference type="InterPro" id="IPR008978">
    <property type="entry name" value="HSP20-like_chaperone"/>
</dbReference>
<sequence>MLEIQIIKIEDPGCLWGRVLKGPGIHPDSPEEYDNLRVKMNLFYHEFDLDVQKLKPAELKEGLVCVVFSPVLKSWCRAVVESLFQGTAGSQAMCFLVDYGDHINIQTDDARTPLEKFLQLPFRVRRFKLAGIRPLTLQVSISNETAQLVPSSAWDSSATKYLHNLLQVSTLVEAVLCDTNADCSSVELYLTINNTKICVNHELVVKKFACFWNETYSSVEGDGDRVPVRLAWDIYSSPHQLLEMKGCCPVKAPPADIFARKEKKEGPQTERGQHEPPVMEQIHQPSLILNTDEFPELTHNVGSHTIGRGWRIRAEATDIYIDEPAARSQFKKFLESVLPSKQVPKCDTEKQSRADVTDSENSSSSAPDPDDRGSGSSEQQDEAVLSQEPSLDDQLTCSRLLQFLNPEPLNLDEHLDNRVVRYDPGHAGVLVHSGLPVNPCSSLTRAPISEPFRKFLLWKKYSGPNAGESYCWPSVARGCDTVLVSHSGDSPLSYIPPLLMHLQTVSAVSNIAARTGPVAVILCPGWEKVQTVLDLLEESKATRNLHPTSVLLGVDQDETKKIKIQRNCQLLVTTPFTMMRLLDAQRFLFLRLCHLVLDEADVLYSQAPEQLTVVLKHFQKVVSAEERASCPRQIIAVGSRWCARMEGLVRDYMIYPSVVISVMEEAALYGKVHQMVHLCLDCDKISVLLGSLDPHPPKPQKTLIITNSIEDTEHVYKAVVNTAVFTLKAREDLTDKFGFVTDQWRKDIGPGTQVVLVTTNDCLKALGIKDATCVVHYGFPSSPKLFGSRLFCMSENFRYLSEADRGEGSSPAVKSVLLLSEQNARHVCGVLRYLRRAGALLPPELLQFALGVQHAKEEQKAKRPLCCSLKSFGFCRDNTVCPDRHTVSTTLDRPLHPDSGSVIVLPLYIKTASIYFGRIVRQKENVYETLANQMKTHYSNERRCAVEVVAGELYAVQEEDLYHRVRVTDILDKGERLFGSVTAYFIDEGRTQEVKSHQLLQLPPQFQDLPEQAMEIILCKAQPIDGEVDWNPKVTRAIRQKIKGKMHQAKVVMCVGNTVWVDPMVRMTRVPGLKTYINEYNVHAEILASGFGVNNPQHLELLKRVFHVEENPITLDQHQTDRFERSSVSQLIYHNSEELCETASPAVCHEGFSNTDVGNSSEENMKIMSPSDLNGYSSSNQSRPTSPETDDHLNNAEVLNVKKLQTADTPKHLNKPAIVSFQPFSFHPQIKWFQKGQFITVNVKLISPVMQKCEFSSDTVIYSGYVNERHYFAKFELFSDIIAEECTWEMRCNEPVMKLRKKENKDWRTLLKLKSAFVSYEFDHIDDAVVPTVNGHLFLAEAGEEGDYVSSSECSSDSD</sequence>
<dbReference type="Proteomes" id="UP001059041">
    <property type="component" value="Linkage Group LG3"/>
</dbReference>
<dbReference type="Pfam" id="PF00567">
    <property type="entry name" value="TUDOR"/>
    <property type="match status" value="2"/>
</dbReference>
<dbReference type="Gene3D" id="2.40.50.90">
    <property type="match status" value="1"/>
</dbReference>
<comment type="catalytic activity">
    <reaction evidence="12">
        <text>ATP + H2O = ADP + phosphate + H(+)</text>
        <dbReference type="Rhea" id="RHEA:13065"/>
        <dbReference type="ChEBI" id="CHEBI:15377"/>
        <dbReference type="ChEBI" id="CHEBI:15378"/>
        <dbReference type="ChEBI" id="CHEBI:30616"/>
        <dbReference type="ChEBI" id="CHEBI:43474"/>
        <dbReference type="ChEBI" id="CHEBI:456216"/>
        <dbReference type="EC" id="3.6.4.13"/>
    </reaction>
</comment>
<dbReference type="GO" id="GO:0003724">
    <property type="term" value="F:RNA helicase activity"/>
    <property type="evidence" value="ECO:0007669"/>
    <property type="project" value="UniProtKB-EC"/>
</dbReference>
<keyword evidence="7 16" id="KW-0347">Helicase</keyword>
<feature type="region of interest" description="Disordered" evidence="13">
    <location>
        <begin position="344"/>
        <end position="391"/>
    </location>
</feature>
<feature type="domain" description="Tudor" evidence="14">
    <location>
        <begin position="58"/>
        <end position="120"/>
    </location>
</feature>
<dbReference type="SUPFAM" id="SSF49764">
    <property type="entry name" value="HSP20-like chaperones"/>
    <property type="match status" value="1"/>
</dbReference>
<dbReference type="PANTHER" id="PTHR22655">
    <property type="entry name" value="ATP-DEPENDENT RNA HELICASE TDRD12-RELATED"/>
    <property type="match status" value="1"/>
</dbReference>
<keyword evidence="8" id="KW-0067">ATP-binding</keyword>
<dbReference type="SUPFAM" id="SSF52540">
    <property type="entry name" value="P-loop containing nucleoside triphosphate hydrolases"/>
    <property type="match status" value="2"/>
</dbReference>
<dbReference type="GO" id="GO:0042078">
    <property type="term" value="P:germ-line stem cell division"/>
    <property type="evidence" value="ECO:0007669"/>
    <property type="project" value="TreeGrafter"/>
</dbReference>
<dbReference type="GO" id="GO:0016787">
    <property type="term" value="F:hydrolase activity"/>
    <property type="evidence" value="ECO:0007669"/>
    <property type="project" value="UniProtKB-KW"/>
</dbReference>
<feature type="compositionally biased region" description="Polar residues" evidence="13">
    <location>
        <begin position="1171"/>
        <end position="1187"/>
    </location>
</feature>
<feature type="region of interest" description="Disordered" evidence="13">
    <location>
        <begin position="1154"/>
        <end position="1192"/>
    </location>
</feature>
<dbReference type="FunFam" id="3.40.50.300:FF:001416">
    <property type="entry name" value="Tudor domain containing 12"/>
    <property type="match status" value="1"/>
</dbReference>
<dbReference type="Pfam" id="PF00270">
    <property type="entry name" value="DEAD"/>
    <property type="match status" value="1"/>
</dbReference>
<reference evidence="16" key="1">
    <citation type="submission" date="2021-02" db="EMBL/GenBank/DDBJ databases">
        <title>Comparative genomics reveals that relaxation of natural selection precedes convergent phenotypic evolution of cavefish.</title>
        <authorList>
            <person name="Peng Z."/>
        </authorList>
    </citation>
    <scope>NUCLEOTIDE SEQUENCE</scope>
    <source>
        <tissue evidence="16">Muscle</tissue>
    </source>
</reference>
<keyword evidence="5" id="KW-0221">Differentiation</keyword>
<evidence type="ECO:0000256" key="12">
    <source>
        <dbReference type="ARBA" id="ARBA00047984"/>
    </source>
</evidence>
<dbReference type="Gene3D" id="2.30.30.140">
    <property type="match status" value="2"/>
</dbReference>
<evidence type="ECO:0000256" key="7">
    <source>
        <dbReference type="ARBA" id="ARBA00022806"/>
    </source>
</evidence>
<dbReference type="PROSITE" id="PS51203">
    <property type="entry name" value="CS"/>
    <property type="match status" value="1"/>
</dbReference>
<keyword evidence="6" id="KW-0378">Hydrolase</keyword>
<evidence type="ECO:0000313" key="16">
    <source>
        <dbReference type="EMBL" id="KAI7811614.1"/>
    </source>
</evidence>
<keyword evidence="2" id="KW-0217">Developmental protein</keyword>
<feature type="domain" description="CS" evidence="15">
    <location>
        <begin position="1225"/>
        <end position="1311"/>
    </location>
</feature>
<feature type="compositionally biased region" description="Basic and acidic residues" evidence="13">
    <location>
        <begin position="344"/>
        <end position="356"/>
    </location>
</feature>
<proteinExistence type="predicted"/>
<evidence type="ECO:0000256" key="4">
    <source>
        <dbReference type="ARBA" id="ARBA00022741"/>
    </source>
</evidence>
<dbReference type="CDD" id="cd06463">
    <property type="entry name" value="p23_like"/>
    <property type="match status" value="1"/>
</dbReference>
<evidence type="ECO:0000256" key="6">
    <source>
        <dbReference type="ARBA" id="ARBA00022801"/>
    </source>
</evidence>
<dbReference type="InterPro" id="IPR027417">
    <property type="entry name" value="P-loop_NTPase"/>
</dbReference>
<evidence type="ECO:0000256" key="3">
    <source>
        <dbReference type="ARBA" id="ARBA00022737"/>
    </source>
</evidence>
<dbReference type="GO" id="GO:0003676">
    <property type="term" value="F:nucleic acid binding"/>
    <property type="evidence" value="ECO:0007669"/>
    <property type="project" value="InterPro"/>
</dbReference>
<evidence type="ECO:0000259" key="14">
    <source>
        <dbReference type="PROSITE" id="PS50304"/>
    </source>
</evidence>
<dbReference type="CDD" id="cd20435">
    <property type="entry name" value="Tudor_TDRD12_rpt2"/>
    <property type="match status" value="1"/>
</dbReference>
<keyword evidence="4" id="KW-0547">Nucleotide-binding</keyword>
<evidence type="ECO:0000256" key="8">
    <source>
        <dbReference type="ARBA" id="ARBA00022840"/>
    </source>
</evidence>
<evidence type="ECO:0000256" key="9">
    <source>
        <dbReference type="ARBA" id="ARBA00022871"/>
    </source>
</evidence>
<dbReference type="Gene3D" id="3.40.50.300">
    <property type="entry name" value="P-loop containing nucleotide triphosphate hydrolases"/>
    <property type="match status" value="2"/>
</dbReference>
<protein>
    <recommendedName>
        <fullName evidence="1">RNA helicase</fullName>
        <ecNumber evidence="1">3.6.4.13</ecNumber>
    </recommendedName>
</protein>
<evidence type="ECO:0000313" key="17">
    <source>
        <dbReference type="Proteomes" id="UP001059041"/>
    </source>
</evidence>
<organism evidence="16 17">
    <name type="scientific">Triplophysa rosa</name>
    <name type="common">Cave loach</name>
    <dbReference type="NCBI Taxonomy" id="992332"/>
    <lineage>
        <taxon>Eukaryota</taxon>
        <taxon>Metazoa</taxon>
        <taxon>Chordata</taxon>
        <taxon>Craniata</taxon>
        <taxon>Vertebrata</taxon>
        <taxon>Euteleostomi</taxon>
        <taxon>Actinopterygii</taxon>
        <taxon>Neopterygii</taxon>
        <taxon>Teleostei</taxon>
        <taxon>Ostariophysi</taxon>
        <taxon>Cypriniformes</taxon>
        <taxon>Nemacheilidae</taxon>
        <taxon>Triplophysa</taxon>
    </lineage>
</organism>
<keyword evidence="11" id="KW-0469">Meiosis</keyword>
<gene>
    <name evidence="16" type="ORF">IRJ41_005330</name>
</gene>
<dbReference type="PANTHER" id="PTHR22655:SF2">
    <property type="entry name" value="ATP-DEPENDENT RNA HELICASE TDRD12-RELATED"/>
    <property type="match status" value="1"/>
</dbReference>
<dbReference type="GO" id="GO:0007283">
    <property type="term" value="P:spermatogenesis"/>
    <property type="evidence" value="ECO:0007669"/>
    <property type="project" value="UniProtKB-KW"/>
</dbReference>
<accession>A0A9W7X0L7</accession>
<dbReference type="EC" id="3.6.4.13" evidence="1"/>
<dbReference type="PROSITE" id="PS50304">
    <property type="entry name" value="TUDOR"/>
    <property type="match status" value="1"/>
</dbReference>
<comment type="caution">
    <text evidence="16">The sequence shown here is derived from an EMBL/GenBank/DDBJ whole genome shotgun (WGS) entry which is preliminary data.</text>
</comment>
<dbReference type="InterPro" id="IPR011545">
    <property type="entry name" value="DEAD/DEAH_box_helicase_dom"/>
</dbReference>
<dbReference type="GO" id="GO:0005524">
    <property type="term" value="F:ATP binding"/>
    <property type="evidence" value="ECO:0007669"/>
    <property type="project" value="UniProtKB-KW"/>
</dbReference>